<keyword evidence="9 11" id="KW-0627">Porphyrin biosynthesis</keyword>
<dbReference type="PANTHER" id="PTHR42923">
    <property type="entry name" value="PROTOPORPHYRINOGEN OXIDASE"/>
    <property type="match status" value="1"/>
</dbReference>
<dbReference type="OrthoDB" id="438553at2759"/>
<feature type="domain" description="Amine oxidase" evidence="12">
    <location>
        <begin position="63"/>
        <end position="569"/>
    </location>
</feature>
<dbReference type="EC" id="1.3.3.4" evidence="4 11"/>
<evidence type="ECO:0000256" key="11">
    <source>
        <dbReference type="RuleBase" id="RU367069"/>
    </source>
</evidence>
<evidence type="ECO:0000313" key="13">
    <source>
        <dbReference type="EMBL" id="EEQ35827.1"/>
    </source>
</evidence>
<dbReference type="Pfam" id="PF01593">
    <property type="entry name" value="Amino_oxidase"/>
    <property type="match status" value="1"/>
</dbReference>
<dbReference type="STRING" id="554155.C5G124"/>
<sequence length="594" mass="66118">MSSRRWPGLVTESCLRLPQTTAALRQRCTRGLTLSRRRRQQQLQFSSTSSRDDKQVAVIGGGITGLATAFHLAQQRTTQVTLYEKSRQLGGWMQSETVDTGDGKVVFEYGPRTLRYQMPDVMPVVELLAQLDLLKSTLRTNSGTAAAVNRYIYYPDHIIQVPAPQPGSSTLSFIRRILSQWNEPAYKGLLSGFLGEPFRELRDPKMRDESIADFTTRRFGKPLTDNFVSALFHGIYAGDIDRLSAKATMPYFWSCELGEHGVLMEIMDRTTSGKMSLHRYSKLKAIKDIRRDYSGEFNSKLPLLFAGSNMLSLNDGLHSLVSAMDRHLSELPNVKITREAAISHIQYDRAKQSMILTEGSNMPPVRYDYVVSTTASRVLADQLRGPGECTPPTATSRMLAANNYAVSVMVVNLFYSDPDLIPVQGFGYLIPRSVPIEQNPERALGVIFMSQAIVGQDTAKGTKLAVMIGGHWWDGWSRSDLPDEQEGIAMAKSVLARHLGITQEPAIARARLQHNAIPQYTVGHHDRMEELHESLSREYDSRLKVVGAWYTGVGVNDCVTAGRALAAAIRDGSHEETGLEDYVNPMKELTAAMV</sequence>
<dbReference type="InterPro" id="IPR004572">
    <property type="entry name" value="Protoporphyrinogen_oxidase"/>
</dbReference>
<dbReference type="GeneID" id="9224029"/>
<comment type="function">
    <text evidence="1 11">Catalyzes the 6-electron oxidation of protoporphyrinogen-IX to form protoporphyrin-IX.</text>
</comment>
<dbReference type="SUPFAM" id="SSF54373">
    <property type="entry name" value="FAD-linked reductases, C-terminal domain"/>
    <property type="match status" value="1"/>
</dbReference>
<reference evidence="14" key="1">
    <citation type="journal article" date="2012" name="MBio">
        <title>Comparative genome analysis of Trichophyton rubrum and related dermatophytes reveals candidate genes involved in infection.</title>
        <authorList>
            <person name="Martinez D.A."/>
            <person name="Oliver B.G."/>
            <person name="Graeser Y."/>
            <person name="Goldberg J.M."/>
            <person name="Li W."/>
            <person name="Martinez-Rossi N.M."/>
            <person name="Monod M."/>
            <person name="Shelest E."/>
            <person name="Barton R.C."/>
            <person name="Birch E."/>
            <person name="Brakhage A.A."/>
            <person name="Chen Z."/>
            <person name="Gurr S.J."/>
            <person name="Heiman D."/>
            <person name="Heitman J."/>
            <person name="Kosti I."/>
            <person name="Rossi A."/>
            <person name="Saif S."/>
            <person name="Samalova M."/>
            <person name="Saunders C.W."/>
            <person name="Shea T."/>
            <person name="Summerbell R.C."/>
            <person name="Xu J."/>
            <person name="Young S."/>
            <person name="Zeng Q."/>
            <person name="Birren B.W."/>
            <person name="Cuomo C.A."/>
            <person name="White T.C."/>
        </authorList>
    </citation>
    <scope>NUCLEOTIDE SEQUENCE [LARGE SCALE GENOMIC DNA]</scope>
    <source>
        <strain evidence="14">ATCC MYA-4605 / CBS 113480</strain>
    </source>
</reference>
<keyword evidence="14" id="KW-1185">Reference proteome</keyword>
<proteinExistence type="inferred from homology"/>
<keyword evidence="7 11" id="KW-0560">Oxidoreductase</keyword>
<dbReference type="UniPathway" id="UPA00251">
    <property type="reaction ID" value="UER00324"/>
</dbReference>
<dbReference type="PANTHER" id="PTHR42923:SF3">
    <property type="entry name" value="PROTOPORPHYRINOGEN OXIDASE"/>
    <property type="match status" value="1"/>
</dbReference>
<dbReference type="Gene3D" id="3.50.50.60">
    <property type="entry name" value="FAD/NAD(P)-binding domain"/>
    <property type="match status" value="1"/>
</dbReference>
<dbReference type="SUPFAM" id="SSF51905">
    <property type="entry name" value="FAD/NAD(P)-binding domain"/>
    <property type="match status" value="1"/>
</dbReference>
<name>C5G124_ARTOC</name>
<dbReference type="GO" id="GO:0005743">
    <property type="term" value="C:mitochondrial inner membrane"/>
    <property type="evidence" value="ECO:0007669"/>
    <property type="project" value="UniProtKB-SubCell"/>
</dbReference>
<comment type="catalytic activity">
    <reaction evidence="10 11">
        <text>protoporphyrinogen IX + 3 O2 = protoporphyrin IX + 3 H2O2</text>
        <dbReference type="Rhea" id="RHEA:25576"/>
        <dbReference type="ChEBI" id="CHEBI:15379"/>
        <dbReference type="ChEBI" id="CHEBI:16240"/>
        <dbReference type="ChEBI" id="CHEBI:57306"/>
        <dbReference type="ChEBI" id="CHEBI:57307"/>
        <dbReference type="EC" id="1.3.3.4"/>
    </reaction>
</comment>
<evidence type="ECO:0000256" key="8">
    <source>
        <dbReference type="ARBA" id="ARBA00023133"/>
    </source>
</evidence>
<organism evidence="13 14">
    <name type="scientific">Arthroderma otae (strain ATCC MYA-4605 / CBS 113480)</name>
    <name type="common">Microsporum canis</name>
    <dbReference type="NCBI Taxonomy" id="554155"/>
    <lineage>
        <taxon>Eukaryota</taxon>
        <taxon>Fungi</taxon>
        <taxon>Dikarya</taxon>
        <taxon>Ascomycota</taxon>
        <taxon>Pezizomycotina</taxon>
        <taxon>Eurotiomycetes</taxon>
        <taxon>Eurotiomycetidae</taxon>
        <taxon>Onygenales</taxon>
        <taxon>Arthrodermataceae</taxon>
        <taxon>Microsporum</taxon>
    </lineage>
</organism>
<comment type="similarity">
    <text evidence="3 11">Belongs to the protoporphyrinogen/coproporphyrinogen oxidase family. Protoporphyrinogen oxidase subfamily.</text>
</comment>
<evidence type="ECO:0000256" key="4">
    <source>
        <dbReference type="ARBA" id="ARBA00012867"/>
    </source>
</evidence>
<evidence type="ECO:0000259" key="12">
    <source>
        <dbReference type="Pfam" id="PF01593"/>
    </source>
</evidence>
<dbReference type="AlphaFoldDB" id="C5G124"/>
<evidence type="ECO:0000256" key="5">
    <source>
        <dbReference type="ARBA" id="ARBA00022630"/>
    </source>
</evidence>
<keyword evidence="8 11" id="KW-0350">Heme biosynthesis</keyword>
<accession>C5G124</accession>
<dbReference type="GO" id="GO:0006782">
    <property type="term" value="P:protoporphyrinogen IX biosynthetic process"/>
    <property type="evidence" value="ECO:0007669"/>
    <property type="project" value="UniProtKB-UniRule"/>
</dbReference>
<dbReference type="Proteomes" id="UP000002035">
    <property type="component" value="Unassembled WGS sequence"/>
</dbReference>
<dbReference type="HOGENOM" id="CLU_009629_1_0_1"/>
<dbReference type="OMA" id="EHNQAVQ"/>
<dbReference type="NCBIfam" id="TIGR00562">
    <property type="entry name" value="proto_IX_ox"/>
    <property type="match status" value="1"/>
</dbReference>
<evidence type="ECO:0000313" key="14">
    <source>
        <dbReference type="Proteomes" id="UP000002035"/>
    </source>
</evidence>
<evidence type="ECO:0000256" key="9">
    <source>
        <dbReference type="ARBA" id="ARBA00023244"/>
    </source>
</evidence>
<comment type="subcellular location">
    <subcellularLocation>
        <location evidence="11">Mitochondrion inner membrane</location>
    </subcellularLocation>
</comment>
<dbReference type="InterPro" id="IPR036188">
    <property type="entry name" value="FAD/NAD-bd_sf"/>
</dbReference>
<dbReference type="RefSeq" id="XP_002842815.1">
    <property type="nucleotide sequence ID" value="XM_002842769.1"/>
</dbReference>
<evidence type="ECO:0000256" key="2">
    <source>
        <dbReference type="ARBA" id="ARBA00005073"/>
    </source>
</evidence>
<protein>
    <recommendedName>
        <fullName evidence="4 11">Protoporphyrinogen oxidase</fullName>
        <ecNumber evidence="4 11">1.3.3.4</ecNumber>
    </recommendedName>
</protein>
<comment type="cofactor">
    <cofactor evidence="11">
        <name>FAD</name>
        <dbReference type="ChEBI" id="CHEBI:57692"/>
    </cofactor>
    <text evidence="11">Binds 1 FAD per subunit.</text>
</comment>
<evidence type="ECO:0000256" key="3">
    <source>
        <dbReference type="ARBA" id="ARBA00010551"/>
    </source>
</evidence>
<dbReference type="EMBL" id="DS995709">
    <property type="protein sequence ID" value="EEQ35827.1"/>
    <property type="molecule type" value="Genomic_DNA"/>
</dbReference>
<dbReference type="eggNOG" id="KOG1276">
    <property type="taxonomic scope" value="Eukaryota"/>
</dbReference>
<evidence type="ECO:0000256" key="1">
    <source>
        <dbReference type="ARBA" id="ARBA00002600"/>
    </source>
</evidence>
<keyword evidence="6 11" id="KW-0274">FAD</keyword>
<evidence type="ECO:0000256" key="7">
    <source>
        <dbReference type="ARBA" id="ARBA00023002"/>
    </source>
</evidence>
<dbReference type="InterPro" id="IPR002937">
    <property type="entry name" value="Amino_oxidase"/>
</dbReference>
<dbReference type="PRINTS" id="PR00419">
    <property type="entry name" value="ADXRDTASE"/>
</dbReference>
<comment type="pathway">
    <text evidence="2 11">Porphyrin-containing compound metabolism; protoporphyrin-IX biosynthesis; protoporphyrin-IX from protoporphyrinogen-IX: step 1/1.</text>
</comment>
<dbReference type="VEuPathDB" id="FungiDB:MCYG_08646"/>
<evidence type="ECO:0000256" key="10">
    <source>
        <dbReference type="ARBA" id="ARBA00047554"/>
    </source>
</evidence>
<gene>
    <name evidence="13" type="ORF">MCYG_08646</name>
</gene>
<evidence type="ECO:0000256" key="6">
    <source>
        <dbReference type="ARBA" id="ARBA00022827"/>
    </source>
</evidence>
<dbReference type="GO" id="GO:0004729">
    <property type="term" value="F:oxygen-dependent protoporphyrinogen oxidase activity"/>
    <property type="evidence" value="ECO:0007669"/>
    <property type="project" value="UniProtKB-UniRule"/>
</dbReference>
<dbReference type="InterPro" id="IPR050464">
    <property type="entry name" value="Zeta_carotene_desat/Oxidored"/>
</dbReference>
<keyword evidence="5 11" id="KW-0285">Flavoprotein</keyword>